<feature type="compositionally biased region" description="Acidic residues" evidence="1">
    <location>
        <begin position="160"/>
        <end position="173"/>
    </location>
</feature>
<dbReference type="RefSeq" id="XP_029342815.1">
    <property type="nucleotide sequence ID" value="XM_029486955.1"/>
</dbReference>
<reference evidence="3" key="1">
    <citation type="submission" date="2010-06" db="EMBL/GenBank/DDBJ databases">
        <authorList>
            <person name="Jiang H."/>
            <person name="Abraham K."/>
            <person name="Ali S."/>
            <person name="Alsbrooks S.L."/>
            <person name="Anim B.N."/>
            <person name="Anosike U.S."/>
            <person name="Attaway T."/>
            <person name="Bandaranaike D.P."/>
            <person name="Battles P.K."/>
            <person name="Bell S.N."/>
            <person name="Bell A.V."/>
            <person name="Beltran B."/>
            <person name="Bickham C."/>
            <person name="Bustamante Y."/>
            <person name="Caleb T."/>
            <person name="Canada A."/>
            <person name="Cardenas V."/>
            <person name="Carter K."/>
            <person name="Chacko J."/>
            <person name="Chandrabose M.N."/>
            <person name="Chavez D."/>
            <person name="Chavez A."/>
            <person name="Chen L."/>
            <person name="Chu H.-S."/>
            <person name="Claassen K.J."/>
            <person name="Cockrell R."/>
            <person name="Collins M."/>
            <person name="Cooper J.A."/>
            <person name="Cree A."/>
            <person name="Curry S.M."/>
            <person name="Da Y."/>
            <person name="Dao M.D."/>
            <person name="Das B."/>
            <person name="Davila M.-L."/>
            <person name="Davy-Carroll L."/>
            <person name="Denson S."/>
            <person name="Dinh H."/>
            <person name="Ebong V.E."/>
            <person name="Edwards J.R."/>
            <person name="Egan A."/>
            <person name="El-Daye J."/>
            <person name="Escobedo L."/>
            <person name="Fernandez S."/>
            <person name="Fernando P.R."/>
            <person name="Flagg N."/>
            <person name="Forbes L.D."/>
            <person name="Fowler R.G."/>
            <person name="Fu Q."/>
            <person name="Gabisi R.A."/>
            <person name="Ganer J."/>
            <person name="Garbino Pronczuk A."/>
            <person name="Garcia R.M."/>
            <person name="Garner T."/>
            <person name="Garrett T.E."/>
            <person name="Gonzalez D.A."/>
            <person name="Hamid H."/>
            <person name="Hawkins E.S."/>
            <person name="Hirani K."/>
            <person name="Hogues M.E."/>
            <person name="Hollins B."/>
            <person name="Hsiao C.-H."/>
            <person name="Jabil R."/>
            <person name="James M.L."/>
            <person name="Jhangiani S.N."/>
            <person name="Johnson B."/>
            <person name="Johnson Q."/>
            <person name="Joshi V."/>
            <person name="Kalu J.B."/>
            <person name="Kam C."/>
            <person name="Kashfia A."/>
            <person name="Keebler J."/>
            <person name="Kisamo H."/>
            <person name="Kovar C.L."/>
            <person name="Lago L.A."/>
            <person name="Lai C.-Y."/>
            <person name="Laidlaw J."/>
            <person name="Lara F."/>
            <person name="Le T.-K."/>
            <person name="Lee S.L."/>
            <person name="Legall F.H."/>
            <person name="Lemon S.J."/>
            <person name="Lewis L.R."/>
            <person name="Li B."/>
            <person name="Liu Y."/>
            <person name="Liu Y.-S."/>
            <person name="Lopez J."/>
            <person name="Lozado R.J."/>
            <person name="Lu J."/>
            <person name="Madu R.C."/>
            <person name="Maheshwari M."/>
            <person name="Maheshwari R."/>
            <person name="Malloy K."/>
            <person name="Martinez E."/>
            <person name="Mathew T."/>
            <person name="Mercado I.C."/>
            <person name="Mercado C."/>
            <person name="Meyer B."/>
            <person name="Montgomery K."/>
            <person name="Morgan M.B."/>
            <person name="Munidasa M."/>
            <person name="Nazareth L.V."/>
            <person name="Nelson J."/>
            <person name="Ng B.M."/>
            <person name="Nguyen N.B."/>
            <person name="Nguyen P.Q."/>
            <person name="Nguyen T."/>
            <person name="Obregon M."/>
            <person name="Okwuonu G.O."/>
            <person name="Onwere C.G."/>
            <person name="Orozco G."/>
            <person name="Parra A."/>
            <person name="Patel S."/>
            <person name="Patil S."/>
            <person name="Perez A."/>
            <person name="Perez Y."/>
            <person name="Pham C."/>
            <person name="Primus E.L."/>
            <person name="Pu L.-L."/>
            <person name="Puazo M."/>
            <person name="Qin X."/>
            <person name="Quiroz J.B."/>
            <person name="Reese J."/>
            <person name="Richards S."/>
            <person name="Rives C.M."/>
            <person name="Robberts R."/>
            <person name="Ruiz S.J."/>
            <person name="Ruiz M.J."/>
            <person name="Santibanez J."/>
            <person name="Schneider B.W."/>
            <person name="Sisson I."/>
            <person name="Smith M."/>
            <person name="Sodergren E."/>
            <person name="Song X.-Z."/>
            <person name="Song B.B."/>
            <person name="Summersgill H."/>
            <person name="Thelus R."/>
            <person name="Thornton R.D."/>
            <person name="Trejos Z.Y."/>
            <person name="Usmani K."/>
            <person name="Vattathil S."/>
            <person name="Villasana D."/>
            <person name="Walker D.L."/>
            <person name="Wang S."/>
            <person name="Wang K."/>
            <person name="White C.S."/>
            <person name="Williams A.C."/>
            <person name="Williamson J."/>
            <person name="Wilson K."/>
            <person name="Woghiren I.O."/>
            <person name="Woodworth J.R."/>
            <person name="Worley K.C."/>
            <person name="Wright R.A."/>
            <person name="Wu W."/>
            <person name="Young L."/>
            <person name="Zhang L."/>
            <person name="Zhang J."/>
            <person name="Zhu Y."/>
            <person name="Muzny D.M."/>
            <person name="Weinstock G."/>
            <person name="Gibbs R.A."/>
        </authorList>
    </citation>
    <scope>NUCLEOTIDE SEQUENCE [LARGE SCALE GENOMIC DNA]</scope>
    <source>
        <strain evidence="3">LSR1</strain>
    </source>
</reference>
<proteinExistence type="predicted"/>
<dbReference type="Pfam" id="PF13975">
    <property type="entry name" value="gag-asp_proteas"/>
    <property type="match status" value="1"/>
</dbReference>
<dbReference type="Gene3D" id="2.40.70.10">
    <property type="entry name" value="Acid Proteases"/>
    <property type="match status" value="1"/>
</dbReference>
<dbReference type="KEGG" id="api:115033699"/>
<reference evidence="2" key="2">
    <citation type="submission" date="2022-06" db="UniProtKB">
        <authorList>
            <consortium name="EnsemblMetazoa"/>
        </authorList>
    </citation>
    <scope>IDENTIFICATION</scope>
</reference>
<dbReference type="Proteomes" id="UP000007819">
    <property type="component" value="Chromosome A1"/>
</dbReference>
<protein>
    <submittedName>
        <fullName evidence="2">Uncharacterized protein</fullName>
    </submittedName>
</protein>
<dbReference type="AlphaFoldDB" id="A0A8R2NLN0"/>
<keyword evidence="3" id="KW-1185">Reference proteome</keyword>
<name>A0A8R2NLN0_ACYPI</name>
<evidence type="ECO:0000313" key="2">
    <source>
        <dbReference type="EnsemblMetazoa" id="XP_029342815.1"/>
    </source>
</evidence>
<dbReference type="OrthoDB" id="6612057at2759"/>
<dbReference type="CDD" id="cd00303">
    <property type="entry name" value="retropepsin_like"/>
    <property type="match status" value="1"/>
</dbReference>
<evidence type="ECO:0000313" key="3">
    <source>
        <dbReference type="Proteomes" id="UP000007819"/>
    </source>
</evidence>
<accession>A0A8R2NLN0</accession>
<organism evidence="2 3">
    <name type="scientific">Acyrthosiphon pisum</name>
    <name type="common">Pea aphid</name>
    <dbReference type="NCBI Taxonomy" id="7029"/>
    <lineage>
        <taxon>Eukaryota</taxon>
        <taxon>Metazoa</taxon>
        <taxon>Ecdysozoa</taxon>
        <taxon>Arthropoda</taxon>
        <taxon>Hexapoda</taxon>
        <taxon>Insecta</taxon>
        <taxon>Pterygota</taxon>
        <taxon>Neoptera</taxon>
        <taxon>Paraneoptera</taxon>
        <taxon>Hemiptera</taxon>
        <taxon>Sternorrhyncha</taxon>
        <taxon>Aphidomorpha</taxon>
        <taxon>Aphidoidea</taxon>
        <taxon>Aphididae</taxon>
        <taxon>Macrosiphini</taxon>
        <taxon>Acyrthosiphon</taxon>
    </lineage>
</organism>
<feature type="region of interest" description="Disordered" evidence="1">
    <location>
        <begin position="150"/>
        <end position="208"/>
    </location>
</feature>
<dbReference type="EnsemblMetazoa" id="XM_029486955.1">
    <property type="protein sequence ID" value="XP_029342815.1"/>
    <property type="gene ID" value="LOC115033699"/>
</dbReference>
<dbReference type="InterPro" id="IPR021109">
    <property type="entry name" value="Peptidase_aspartic_dom_sf"/>
</dbReference>
<dbReference type="GeneID" id="115033699"/>
<sequence>MRPKNSFSKNVIVNGHPVSGSIDSGSSAVLIRSTIARECGIAVRDAVCPLYTVGNVDQPGATTIGEGVADVTIDDVMGSDHKLKIVPDDSMPVDVLVGRTWLDLPHVNYSKQAGEIVFKTNSRMLTDVLAEILATDDGNIYVAGAELQPLVKDTKPPDGGDADEPLSEEEDDEINNRDQSDDEGDSQKPPNDEIRPEVQFRQPPEGVR</sequence>
<dbReference type="SUPFAM" id="SSF50630">
    <property type="entry name" value="Acid proteases"/>
    <property type="match status" value="1"/>
</dbReference>
<evidence type="ECO:0000256" key="1">
    <source>
        <dbReference type="SAM" id="MobiDB-lite"/>
    </source>
</evidence>